<protein>
    <submittedName>
        <fullName evidence="2">DUF397 domain-containing protein</fullName>
    </submittedName>
</protein>
<evidence type="ECO:0000313" key="3">
    <source>
        <dbReference type="Proteomes" id="UP001500037"/>
    </source>
</evidence>
<dbReference type="EMBL" id="BAAALF010000032">
    <property type="protein sequence ID" value="GAA1232981.1"/>
    <property type="molecule type" value="Genomic_DNA"/>
</dbReference>
<comment type="caution">
    <text evidence="2">The sequence shown here is derived from an EMBL/GenBank/DDBJ whole genome shotgun (WGS) entry which is preliminary data.</text>
</comment>
<gene>
    <name evidence="2" type="ORF">GCM10009665_24080</name>
</gene>
<evidence type="ECO:0000313" key="2">
    <source>
        <dbReference type="EMBL" id="GAA1232981.1"/>
    </source>
</evidence>
<feature type="domain" description="DUF397" evidence="1">
    <location>
        <begin position="13"/>
        <end position="65"/>
    </location>
</feature>
<reference evidence="3" key="1">
    <citation type="journal article" date="2019" name="Int. J. Syst. Evol. Microbiol.">
        <title>The Global Catalogue of Microorganisms (GCM) 10K type strain sequencing project: providing services to taxonomists for standard genome sequencing and annotation.</title>
        <authorList>
            <consortium name="The Broad Institute Genomics Platform"/>
            <consortium name="The Broad Institute Genome Sequencing Center for Infectious Disease"/>
            <person name="Wu L."/>
            <person name="Ma J."/>
        </authorList>
    </citation>
    <scope>NUCLEOTIDE SEQUENCE [LARGE SCALE GENOMIC DNA]</scope>
    <source>
        <strain evidence="3">JCM 13004</strain>
    </source>
</reference>
<organism evidence="2 3">
    <name type="scientific">Kitasatospora nipponensis</name>
    <dbReference type="NCBI Taxonomy" id="258049"/>
    <lineage>
        <taxon>Bacteria</taxon>
        <taxon>Bacillati</taxon>
        <taxon>Actinomycetota</taxon>
        <taxon>Actinomycetes</taxon>
        <taxon>Kitasatosporales</taxon>
        <taxon>Streptomycetaceae</taxon>
        <taxon>Kitasatospora</taxon>
    </lineage>
</organism>
<dbReference type="Proteomes" id="UP001500037">
    <property type="component" value="Unassembled WGS sequence"/>
</dbReference>
<sequence>MGGIMIDQRFTAARWRKSIGSGDTNCVEVAIGGPVVGVRDTKDRGTGPILAFEPAAWAVFLDGVRDQGLTSDGTAA</sequence>
<dbReference type="Pfam" id="PF04149">
    <property type="entry name" value="DUF397"/>
    <property type="match status" value="1"/>
</dbReference>
<keyword evidence="3" id="KW-1185">Reference proteome</keyword>
<dbReference type="InterPro" id="IPR007278">
    <property type="entry name" value="DUF397"/>
</dbReference>
<evidence type="ECO:0000259" key="1">
    <source>
        <dbReference type="Pfam" id="PF04149"/>
    </source>
</evidence>
<proteinExistence type="predicted"/>
<accession>A0ABP4GPG2</accession>
<name>A0ABP4GPG2_9ACTN</name>